<dbReference type="GO" id="GO:0051537">
    <property type="term" value="F:2 iron, 2 sulfur cluster binding"/>
    <property type="evidence" value="ECO:0007669"/>
    <property type="project" value="UniProtKB-KW"/>
</dbReference>
<evidence type="ECO:0000256" key="5">
    <source>
        <dbReference type="ARBA" id="ARBA00023014"/>
    </source>
</evidence>
<dbReference type="PROSITE" id="PS51296">
    <property type="entry name" value="RIESKE"/>
    <property type="match status" value="1"/>
</dbReference>
<dbReference type="EMBL" id="PPPX01000011">
    <property type="protein sequence ID" value="POA08928.1"/>
    <property type="molecule type" value="Genomic_DNA"/>
</dbReference>
<dbReference type="GO" id="GO:0042128">
    <property type="term" value="P:nitrate assimilation"/>
    <property type="evidence" value="ECO:0007669"/>
    <property type="project" value="UniProtKB-KW"/>
</dbReference>
<dbReference type="Gene3D" id="2.102.10.10">
    <property type="entry name" value="Rieske [2Fe-2S] iron-sulphur domain"/>
    <property type="match status" value="1"/>
</dbReference>
<dbReference type="AlphaFoldDB" id="A0A2K4FC39"/>
<dbReference type="PANTHER" id="PTHR21496">
    <property type="entry name" value="FERREDOXIN-RELATED"/>
    <property type="match status" value="1"/>
</dbReference>
<dbReference type="GO" id="GO:0046872">
    <property type="term" value="F:metal ion binding"/>
    <property type="evidence" value="ECO:0007669"/>
    <property type="project" value="UniProtKB-KW"/>
</dbReference>
<evidence type="ECO:0000256" key="6">
    <source>
        <dbReference type="ARBA" id="ARBA00023063"/>
    </source>
</evidence>
<evidence type="ECO:0000256" key="3">
    <source>
        <dbReference type="ARBA" id="ARBA00023002"/>
    </source>
</evidence>
<evidence type="ECO:0000256" key="2">
    <source>
        <dbReference type="ARBA" id="ARBA00022723"/>
    </source>
</evidence>
<reference evidence="8 9" key="1">
    <citation type="submission" date="2017-08" db="EMBL/GenBank/DDBJ databases">
        <title>Draft genome sequences of 64 type strains of genus Staph aureus.</title>
        <authorList>
            <person name="Cole K."/>
            <person name="Golubchik T."/>
            <person name="Russell J."/>
            <person name="Foster D."/>
            <person name="Llewelyn M."/>
            <person name="Wilson D."/>
            <person name="Crook D."/>
            <person name="Paul J."/>
        </authorList>
    </citation>
    <scope>NUCLEOTIDE SEQUENCE [LARGE SCALE GENOMIC DNA]</scope>
    <source>
        <strain evidence="8 9">DSM 29875</strain>
    </source>
</reference>
<evidence type="ECO:0000313" key="9">
    <source>
        <dbReference type="Proteomes" id="UP000242712"/>
    </source>
</evidence>
<evidence type="ECO:0000256" key="4">
    <source>
        <dbReference type="ARBA" id="ARBA00023004"/>
    </source>
</evidence>
<keyword evidence="4" id="KW-0408">Iron</keyword>
<dbReference type="FunFam" id="2.102.10.10:FF:000013">
    <property type="entry name" value="Nitrite reductase [NAD(P)H], small subunit"/>
    <property type="match status" value="1"/>
</dbReference>
<organism evidence="8 9">
    <name type="scientific">Staphylococcus argensis</name>
    <dbReference type="NCBI Taxonomy" id="1607738"/>
    <lineage>
        <taxon>Bacteria</taxon>
        <taxon>Bacillati</taxon>
        <taxon>Bacillota</taxon>
        <taxon>Bacilli</taxon>
        <taxon>Bacillales</taxon>
        <taxon>Staphylococcaceae</taxon>
        <taxon>Staphylococcus</taxon>
    </lineage>
</organism>
<dbReference type="RefSeq" id="WP_103371881.1">
    <property type="nucleotide sequence ID" value="NZ_CBCRVO010000002.1"/>
</dbReference>
<protein>
    <submittedName>
        <fullName evidence="8">Nitrite reductase (NAD(P)H) small subunit</fullName>
    </submittedName>
</protein>
<dbReference type="OrthoDB" id="593800at2"/>
<accession>A0A2K4FC39</accession>
<dbReference type="Proteomes" id="UP000242712">
    <property type="component" value="Unassembled WGS sequence"/>
</dbReference>
<evidence type="ECO:0000259" key="7">
    <source>
        <dbReference type="PROSITE" id="PS51296"/>
    </source>
</evidence>
<gene>
    <name evidence="8" type="primary">nirD</name>
    <name evidence="8" type="ORF">CD039_08040</name>
</gene>
<keyword evidence="9" id="KW-1185">Reference proteome</keyword>
<keyword evidence="6" id="KW-0534">Nitrate assimilation</keyword>
<name>A0A2K4FC39_9STAP</name>
<sequence length="104" mass="11274">MSTKTPIKVAELSELKPLIGKKVIVGDQEIGLFLTESGEIHAINNICPHKQGPLSEGTVSGEYVYCPLHDQKIDLNTGEVQEPDTGCVSVYEVTVDNGDVYICL</sequence>
<proteinExistence type="predicted"/>
<dbReference type="Pfam" id="PF13806">
    <property type="entry name" value="Rieske_2"/>
    <property type="match status" value="1"/>
</dbReference>
<dbReference type="PANTHER" id="PTHR21496:SF23">
    <property type="entry name" value="3-PHENYLPROPIONATE_CINNAMIC ACID DIOXYGENASE FERREDOXIN SUBUNIT"/>
    <property type="match status" value="1"/>
</dbReference>
<dbReference type="GeneID" id="98298298"/>
<comment type="caution">
    <text evidence="8">The sequence shown here is derived from an EMBL/GenBank/DDBJ whole genome shotgun (WGS) entry which is preliminary data.</text>
</comment>
<keyword evidence="2" id="KW-0479">Metal-binding</keyword>
<dbReference type="GO" id="GO:0016705">
    <property type="term" value="F:oxidoreductase activity, acting on paired donors, with incorporation or reduction of molecular oxygen"/>
    <property type="evidence" value="ECO:0007669"/>
    <property type="project" value="UniProtKB-ARBA"/>
</dbReference>
<evidence type="ECO:0000256" key="1">
    <source>
        <dbReference type="ARBA" id="ARBA00022714"/>
    </source>
</evidence>
<feature type="domain" description="Rieske" evidence="7">
    <location>
        <begin position="7"/>
        <end position="102"/>
    </location>
</feature>
<dbReference type="InterPro" id="IPR017941">
    <property type="entry name" value="Rieske_2Fe-2S"/>
</dbReference>
<dbReference type="CDD" id="cd03530">
    <property type="entry name" value="Rieske_NirD_small_Bacillus"/>
    <property type="match status" value="1"/>
</dbReference>
<dbReference type="NCBIfam" id="TIGR02378">
    <property type="entry name" value="nirD_assim_sml"/>
    <property type="match status" value="1"/>
</dbReference>
<dbReference type="GO" id="GO:0008942">
    <property type="term" value="F:nitrite reductase [NAD(P)H] activity"/>
    <property type="evidence" value="ECO:0007669"/>
    <property type="project" value="InterPro"/>
</dbReference>
<dbReference type="GO" id="GO:0004497">
    <property type="term" value="F:monooxygenase activity"/>
    <property type="evidence" value="ECO:0007669"/>
    <property type="project" value="UniProtKB-ARBA"/>
</dbReference>
<dbReference type="InterPro" id="IPR036922">
    <property type="entry name" value="Rieske_2Fe-2S_sf"/>
</dbReference>
<keyword evidence="5" id="KW-0411">Iron-sulfur</keyword>
<evidence type="ECO:0000313" key="8">
    <source>
        <dbReference type="EMBL" id="POA08928.1"/>
    </source>
</evidence>
<keyword evidence="3" id="KW-0560">Oxidoreductase</keyword>
<dbReference type="InterPro" id="IPR012748">
    <property type="entry name" value="Rieske-like_NirD"/>
</dbReference>
<dbReference type="SUPFAM" id="SSF50022">
    <property type="entry name" value="ISP domain"/>
    <property type="match status" value="1"/>
</dbReference>
<keyword evidence="1" id="KW-0001">2Fe-2S</keyword>